<dbReference type="Pfam" id="PF00834">
    <property type="entry name" value="Ribul_P_3_epim"/>
    <property type="match status" value="1"/>
</dbReference>
<evidence type="ECO:0000256" key="6">
    <source>
        <dbReference type="ARBA" id="ARBA00009541"/>
    </source>
</evidence>
<dbReference type="EC" id="5.1.3.1" evidence="7 10"/>
<dbReference type="InterPro" id="IPR026019">
    <property type="entry name" value="Ribul_P_3_epim"/>
</dbReference>
<protein>
    <recommendedName>
        <fullName evidence="7 10">Ribulose-phosphate 3-epimerase</fullName>
        <ecNumber evidence="7 10">5.1.3.1</ecNumber>
    </recommendedName>
</protein>
<comment type="cofactor">
    <cofactor evidence="4">
        <name>Zn(2+)</name>
        <dbReference type="ChEBI" id="CHEBI:29105"/>
    </cofactor>
</comment>
<feature type="active site" description="Proton donor" evidence="10">
    <location>
        <position position="175"/>
    </location>
</feature>
<comment type="cofactor">
    <cofactor evidence="2">
        <name>Mn(2+)</name>
        <dbReference type="ChEBI" id="CHEBI:29035"/>
    </cofactor>
</comment>
<evidence type="ECO:0000256" key="9">
    <source>
        <dbReference type="ARBA" id="ARBA00023235"/>
    </source>
</evidence>
<dbReference type="EMBL" id="CP095072">
    <property type="protein sequence ID" value="UOQ47918.1"/>
    <property type="molecule type" value="Genomic_DNA"/>
</dbReference>
<comment type="cofactor">
    <cofactor evidence="10">
        <name>a divalent metal cation</name>
        <dbReference type="ChEBI" id="CHEBI:60240"/>
    </cofactor>
    <text evidence="10">Binds 1 divalent metal cation per subunit.</text>
</comment>
<keyword evidence="9 10" id="KW-0413">Isomerase</keyword>
<comment type="cofactor">
    <cofactor evidence="3">
        <name>Co(2+)</name>
        <dbReference type="ChEBI" id="CHEBI:48828"/>
    </cofactor>
</comment>
<keyword evidence="10 11" id="KW-0119">Carbohydrate metabolism</keyword>
<feature type="binding site" evidence="10">
    <location>
        <position position="33"/>
    </location>
    <ligand>
        <name>a divalent metal cation</name>
        <dbReference type="ChEBI" id="CHEBI:60240"/>
    </ligand>
</feature>
<dbReference type="PIRSF" id="PIRSF001461">
    <property type="entry name" value="RPE"/>
    <property type="match status" value="1"/>
</dbReference>
<keyword evidence="8 10" id="KW-0479">Metal-binding</keyword>
<feature type="binding site" evidence="10">
    <location>
        <begin position="142"/>
        <end position="145"/>
    </location>
    <ligand>
        <name>substrate</name>
    </ligand>
</feature>
<evidence type="ECO:0000313" key="12">
    <source>
        <dbReference type="EMBL" id="UOQ47918.1"/>
    </source>
</evidence>
<name>A0ABY4EU27_9BACI</name>
<accession>A0ABY4EU27</accession>
<evidence type="ECO:0000313" key="13">
    <source>
        <dbReference type="Proteomes" id="UP000831782"/>
    </source>
</evidence>
<reference evidence="12 13" key="1">
    <citation type="submission" date="2022-04" db="EMBL/GenBank/DDBJ databases">
        <title>Gracilibacillus sp. isolated from saltern.</title>
        <authorList>
            <person name="Won M."/>
            <person name="Lee C.-M."/>
            <person name="Woen H.-Y."/>
            <person name="Kwon S.-W."/>
        </authorList>
    </citation>
    <scope>NUCLEOTIDE SEQUENCE [LARGE SCALE GENOMIC DNA]</scope>
    <source>
        <strain evidence="12 13">SSWR10-1</strain>
    </source>
</reference>
<dbReference type="InterPro" id="IPR013785">
    <property type="entry name" value="Aldolase_TIM"/>
</dbReference>
<gene>
    <name evidence="10 12" type="primary">rpe</name>
    <name evidence="12" type="ORF">MUN88_17960</name>
</gene>
<comment type="pathway">
    <text evidence="10">Carbohydrate degradation.</text>
</comment>
<feature type="binding site" evidence="10">
    <location>
        <position position="35"/>
    </location>
    <ligand>
        <name>a divalent metal cation</name>
        <dbReference type="ChEBI" id="CHEBI:60240"/>
    </ligand>
</feature>
<feature type="active site" description="Proton acceptor" evidence="10">
    <location>
        <position position="35"/>
    </location>
</feature>
<dbReference type="PANTHER" id="PTHR11749">
    <property type="entry name" value="RIBULOSE-5-PHOSPHATE-3-EPIMERASE"/>
    <property type="match status" value="1"/>
</dbReference>
<evidence type="ECO:0000256" key="7">
    <source>
        <dbReference type="ARBA" id="ARBA00013188"/>
    </source>
</evidence>
<comment type="similarity">
    <text evidence="6 10 11">Belongs to the ribulose-phosphate 3-epimerase family.</text>
</comment>
<evidence type="ECO:0000256" key="11">
    <source>
        <dbReference type="PIRNR" id="PIRNR001461"/>
    </source>
</evidence>
<organism evidence="12 13">
    <name type="scientific">Gracilibacillus caseinilyticus</name>
    <dbReference type="NCBI Taxonomy" id="2932256"/>
    <lineage>
        <taxon>Bacteria</taxon>
        <taxon>Bacillati</taxon>
        <taxon>Bacillota</taxon>
        <taxon>Bacilli</taxon>
        <taxon>Bacillales</taxon>
        <taxon>Bacillaceae</taxon>
        <taxon>Gracilibacillus</taxon>
    </lineage>
</organism>
<feature type="binding site" evidence="10">
    <location>
        <position position="66"/>
    </location>
    <ligand>
        <name>a divalent metal cation</name>
        <dbReference type="ChEBI" id="CHEBI:60240"/>
    </ligand>
</feature>
<comment type="catalytic activity">
    <reaction evidence="1 10 11">
        <text>D-ribulose 5-phosphate = D-xylulose 5-phosphate</text>
        <dbReference type="Rhea" id="RHEA:13677"/>
        <dbReference type="ChEBI" id="CHEBI:57737"/>
        <dbReference type="ChEBI" id="CHEBI:58121"/>
        <dbReference type="EC" id="5.1.3.1"/>
    </reaction>
</comment>
<dbReference type="RefSeq" id="WP_244717645.1">
    <property type="nucleotide sequence ID" value="NZ_CP095072.1"/>
</dbReference>
<evidence type="ECO:0000256" key="2">
    <source>
        <dbReference type="ARBA" id="ARBA00001936"/>
    </source>
</evidence>
<feature type="binding site" evidence="10">
    <location>
        <position position="8"/>
    </location>
    <ligand>
        <name>substrate</name>
    </ligand>
</feature>
<dbReference type="Proteomes" id="UP000831782">
    <property type="component" value="Chromosome"/>
</dbReference>
<sequence>MSTKIAPSILSANFSILKEEIEDVIQGGADYIHVDVMDGHFVPNITFGPVVLSSIRPLTDATLDVHLMIEEPDRYIHDFADAGADIITVHVEACRHLHRTIHLIKEAGVKPGVVVNPATPVEMIKPILKNIDLVLFMTVNPGFGGQVFIPEVLEKVQQAVQWREELGLAFEIEVDGGVNEMTAKQCIDAGVDVLVAGSAIFNEQDRQGAIEKIRNHE</sequence>
<evidence type="ECO:0000256" key="5">
    <source>
        <dbReference type="ARBA" id="ARBA00001954"/>
    </source>
</evidence>
<feature type="binding site" evidence="10">
    <location>
        <begin position="175"/>
        <end position="177"/>
    </location>
    <ligand>
        <name>substrate</name>
    </ligand>
</feature>
<dbReference type="Gene3D" id="3.20.20.70">
    <property type="entry name" value="Aldolase class I"/>
    <property type="match status" value="1"/>
</dbReference>
<proteinExistence type="inferred from homology"/>
<comment type="cofactor">
    <cofactor evidence="5">
        <name>Fe(2+)</name>
        <dbReference type="ChEBI" id="CHEBI:29033"/>
    </cofactor>
</comment>
<dbReference type="PROSITE" id="PS01085">
    <property type="entry name" value="RIBUL_P_3_EPIMER_1"/>
    <property type="match status" value="1"/>
</dbReference>
<dbReference type="SUPFAM" id="SSF51366">
    <property type="entry name" value="Ribulose-phoshate binding barrel"/>
    <property type="match status" value="1"/>
</dbReference>
<evidence type="ECO:0000256" key="3">
    <source>
        <dbReference type="ARBA" id="ARBA00001941"/>
    </source>
</evidence>
<evidence type="ECO:0000256" key="8">
    <source>
        <dbReference type="ARBA" id="ARBA00022723"/>
    </source>
</evidence>
<evidence type="ECO:0000256" key="1">
    <source>
        <dbReference type="ARBA" id="ARBA00001782"/>
    </source>
</evidence>
<dbReference type="InterPro" id="IPR000056">
    <property type="entry name" value="Ribul_P_3_epim-like"/>
</dbReference>
<dbReference type="InterPro" id="IPR011060">
    <property type="entry name" value="RibuloseP-bd_barrel"/>
</dbReference>
<feature type="binding site" evidence="10">
    <location>
        <position position="175"/>
    </location>
    <ligand>
        <name>a divalent metal cation</name>
        <dbReference type="ChEBI" id="CHEBI:60240"/>
    </ligand>
</feature>
<comment type="function">
    <text evidence="10">Catalyzes the reversible epimerization of D-ribulose 5-phosphate to D-xylulose 5-phosphate.</text>
</comment>
<dbReference type="NCBIfam" id="NF004076">
    <property type="entry name" value="PRK05581.1-4"/>
    <property type="match status" value="1"/>
</dbReference>
<keyword evidence="13" id="KW-1185">Reference proteome</keyword>
<evidence type="ECO:0000256" key="10">
    <source>
        <dbReference type="HAMAP-Rule" id="MF_02227"/>
    </source>
</evidence>
<dbReference type="CDD" id="cd00429">
    <property type="entry name" value="RPE"/>
    <property type="match status" value="1"/>
</dbReference>
<dbReference type="HAMAP" id="MF_02227">
    <property type="entry name" value="RPE"/>
    <property type="match status" value="1"/>
</dbReference>
<dbReference type="NCBIfam" id="TIGR01163">
    <property type="entry name" value="rpe"/>
    <property type="match status" value="1"/>
</dbReference>
<feature type="binding site" evidence="10">
    <location>
        <position position="66"/>
    </location>
    <ligand>
        <name>substrate</name>
    </ligand>
</feature>
<feature type="binding site" evidence="10">
    <location>
        <begin position="197"/>
        <end position="198"/>
    </location>
    <ligand>
        <name>substrate</name>
    </ligand>
</feature>
<dbReference type="GO" id="GO:0004750">
    <property type="term" value="F:D-ribulose-phosphate 3-epimerase activity"/>
    <property type="evidence" value="ECO:0007669"/>
    <property type="project" value="UniProtKB-EC"/>
</dbReference>
<evidence type="ECO:0000256" key="4">
    <source>
        <dbReference type="ARBA" id="ARBA00001947"/>
    </source>
</evidence>